<dbReference type="AlphaFoldDB" id="A0A8I2KJ79"/>
<dbReference type="Proteomes" id="UP000662259">
    <property type="component" value="Unassembled WGS sequence"/>
</dbReference>
<accession>A0A8I2KJ79</accession>
<organism evidence="1 2">
    <name type="scientific">Rhizobium leguminosarum bv. viciae</name>
    <dbReference type="NCBI Taxonomy" id="387"/>
    <lineage>
        <taxon>Bacteria</taxon>
        <taxon>Pseudomonadati</taxon>
        <taxon>Pseudomonadota</taxon>
        <taxon>Alphaproteobacteria</taxon>
        <taxon>Hyphomicrobiales</taxon>
        <taxon>Rhizobiaceae</taxon>
        <taxon>Rhizobium/Agrobacterium group</taxon>
        <taxon>Rhizobium</taxon>
    </lineage>
</organism>
<name>A0A8I2KJ79_RHILV</name>
<comment type="caution">
    <text evidence="1">The sequence shown here is derived from an EMBL/GenBank/DDBJ whole genome shotgun (WGS) entry which is preliminary data.</text>
</comment>
<gene>
    <name evidence="1" type="ORF">GFL91_36405</name>
</gene>
<proteinExistence type="predicted"/>
<sequence>MSGRIFFANEPLLREAGCTALEDSMQKEPHQFQEADKTLMAAVDEAIERAVETAGHELQSLGVGRSPQDYFADAVLRHLFLRLCGADLRTNTGGDPETAWKILYMGRSVARHWERERGGSAALREKKDRREDIERDKRERQQLALTAQNFALQTVVRALVDHARASDPEIADRLEAAIDARHARLEPLSDTDREFTERAKSYLWLLTPPPD</sequence>
<evidence type="ECO:0000313" key="2">
    <source>
        <dbReference type="Proteomes" id="UP000662259"/>
    </source>
</evidence>
<evidence type="ECO:0000313" key="1">
    <source>
        <dbReference type="EMBL" id="NKM50293.1"/>
    </source>
</evidence>
<dbReference type="EMBL" id="WIEZ01000040">
    <property type="protein sequence ID" value="NKM50293.1"/>
    <property type="molecule type" value="Genomic_DNA"/>
</dbReference>
<reference evidence="1" key="1">
    <citation type="submission" date="2019-10" db="EMBL/GenBank/DDBJ databases">
        <title>Rhizobium leguminosarum symbiovar viciae collection.</title>
        <authorList>
            <person name="Boivin S."/>
            <person name="Lepetit M."/>
        </authorList>
    </citation>
    <scope>NUCLEOTIDE SEQUENCE</scope>
    <source>
        <strain evidence="1">L143</strain>
    </source>
</reference>
<protein>
    <submittedName>
        <fullName evidence="1">Uncharacterized protein</fullName>
    </submittedName>
</protein>